<evidence type="ECO:0000313" key="2">
    <source>
        <dbReference type="Proteomes" id="UP000242815"/>
    </source>
</evidence>
<proteinExistence type="predicted"/>
<dbReference type="EMBL" id="FOYD01000009">
    <property type="protein sequence ID" value="SFQ86138.1"/>
    <property type="molecule type" value="Genomic_DNA"/>
</dbReference>
<protein>
    <submittedName>
        <fullName evidence="1">Uncharacterized protein</fullName>
    </submittedName>
</protein>
<dbReference type="OrthoDB" id="9969803at2"/>
<dbReference type="Proteomes" id="UP000242815">
    <property type="component" value="Unassembled WGS sequence"/>
</dbReference>
<dbReference type="STRING" id="1002526.SAMN05216578_10913"/>
<name>A0A1I6BYW0_9GAMM</name>
<sequence length="72" mass="7881">MSKQLEKRLAALEQGATDDSQRVTRIEFVNPLTGEVAATLHVGGPPNSAEVLKVLEYKHETDPPRIQATGRN</sequence>
<dbReference type="RefSeq" id="WP_090539848.1">
    <property type="nucleotide sequence ID" value="NZ_FOYD01000009.1"/>
</dbReference>
<accession>A0A1I6BYW0</accession>
<organism evidence="1 2">
    <name type="scientific">Halopseudomonas formosensis</name>
    <dbReference type="NCBI Taxonomy" id="1002526"/>
    <lineage>
        <taxon>Bacteria</taxon>
        <taxon>Pseudomonadati</taxon>
        <taxon>Pseudomonadota</taxon>
        <taxon>Gammaproteobacteria</taxon>
        <taxon>Pseudomonadales</taxon>
        <taxon>Pseudomonadaceae</taxon>
        <taxon>Halopseudomonas</taxon>
    </lineage>
</organism>
<evidence type="ECO:0000313" key="1">
    <source>
        <dbReference type="EMBL" id="SFQ86138.1"/>
    </source>
</evidence>
<dbReference type="AlphaFoldDB" id="A0A1I6BYW0"/>
<reference evidence="1 2" key="1">
    <citation type="submission" date="2016-10" db="EMBL/GenBank/DDBJ databases">
        <authorList>
            <person name="de Groot N.N."/>
        </authorList>
    </citation>
    <scope>NUCLEOTIDE SEQUENCE [LARGE SCALE GENOMIC DNA]</scope>
    <source>
        <strain evidence="1 2">JCM 18415</strain>
    </source>
</reference>
<gene>
    <name evidence="1" type="ORF">SAMN05216578_10913</name>
</gene>